<dbReference type="EC" id="4.6.1.16" evidence="2 8"/>
<dbReference type="GO" id="GO:0000213">
    <property type="term" value="F:tRNA-intron lyase activity"/>
    <property type="evidence" value="ECO:0007669"/>
    <property type="project" value="UniProtKB-UniRule"/>
</dbReference>
<reference evidence="12" key="2">
    <citation type="submission" date="2014-06" db="EMBL/GenBank/DDBJ databases">
        <title>The complete genome of Blastobotrys (Arxula) adeninivorans LS3 - a yeast of biotechnological interest.</title>
        <authorList>
            <person name="Kunze G."/>
            <person name="Gaillardin C."/>
            <person name="Czernicka M."/>
            <person name="Durrens P."/>
            <person name="Martin T."/>
            <person name="Boer E."/>
            <person name="Gabaldon T."/>
            <person name="Cruz J."/>
            <person name="Talla E."/>
            <person name="Marck C."/>
            <person name="Goffeau A."/>
            <person name="Barbe V."/>
            <person name="Baret P."/>
            <person name="Baronian K."/>
            <person name="Beier S."/>
            <person name="Bleykasten C."/>
            <person name="Bode R."/>
            <person name="Casaregola S."/>
            <person name="Despons L."/>
            <person name="Fairhead C."/>
            <person name="Giersberg M."/>
            <person name="Gierski P."/>
            <person name="Hahnel U."/>
            <person name="Hartmann A."/>
            <person name="Jankowska D."/>
            <person name="Jubin C."/>
            <person name="Jung P."/>
            <person name="Lafontaine I."/>
            <person name="Leh-Louis V."/>
            <person name="Lemaire M."/>
            <person name="Marcet-Houben M."/>
            <person name="Mascher M."/>
            <person name="Morel G."/>
            <person name="Richard G.-F."/>
            <person name="Riechen J."/>
            <person name="Sacerdot C."/>
            <person name="Sarkar A."/>
            <person name="Savel G."/>
            <person name="Schacherer J."/>
            <person name="Sherman D."/>
            <person name="Straub M.-L."/>
            <person name="Stein N."/>
            <person name="Thierry A."/>
            <person name="Trautwein-Schult A."/>
            <person name="Westhof E."/>
            <person name="Worch S."/>
            <person name="Dujon B."/>
            <person name="Souciet J.-L."/>
            <person name="Wincker P."/>
            <person name="Scholz U."/>
            <person name="Neuveglise N."/>
        </authorList>
    </citation>
    <scope>NUCLEOTIDE SEQUENCE</scope>
    <source>
        <strain evidence="12">LS3</strain>
    </source>
</reference>
<dbReference type="Pfam" id="PF01974">
    <property type="entry name" value="tRNA_int_endo"/>
    <property type="match status" value="1"/>
</dbReference>
<dbReference type="GO" id="GO:0005737">
    <property type="term" value="C:cytoplasm"/>
    <property type="evidence" value="ECO:0007669"/>
    <property type="project" value="TreeGrafter"/>
</dbReference>
<dbReference type="InterPro" id="IPR006676">
    <property type="entry name" value="tRNA_splic"/>
</dbReference>
<comment type="similarity">
    <text evidence="1 8">Belongs to the tRNA-intron endonuclease family.</text>
</comment>
<proteinExistence type="inferred from homology"/>
<dbReference type="PIRSF" id="PIRSF011789">
    <property type="entry name" value="tRNA_splic_SEN2"/>
    <property type="match status" value="1"/>
</dbReference>
<feature type="compositionally biased region" description="Basic residues" evidence="10">
    <location>
        <begin position="117"/>
        <end position="126"/>
    </location>
</feature>
<dbReference type="GO" id="GO:0003676">
    <property type="term" value="F:nucleic acid binding"/>
    <property type="evidence" value="ECO:0007669"/>
    <property type="project" value="InterPro"/>
</dbReference>
<evidence type="ECO:0000259" key="11">
    <source>
        <dbReference type="Pfam" id="PF01974"/>
    </source>
</evidence>
<feature type="active site" evidence="9">
    <location>
        <position position="295"/>
    </location>
</feature>
<comment type="function">
    <text evidence="5">Constitutes one of the two catalytic subunit of the tRNA-splicing endonuclease complex, a complex responsible for identification and cleavage of the splice sites in pre-tRNA. It cleaves pre-tRNA at the 5'- and 3'-splice sites to release the intron. The products are an intron and two tRNA half-molecules bearing 2',3'-cyclic phosphate and 5'-OH termini. There are no conserved sequences at the splice sites, but the intron is invariably located at the same site in the gene, placing the splice sites an invariant distance from the constant structural features of the tRNA body. This subunit may anchor the endonuclease complex to the nuclear membrane. Probably carries the active site for 5'-splice site cleavage.</text>
</comment>
<name>A0A060T1W9_BLAAD</name>
<keyword evidence="3 8" id="KW-0819">tRNA processing</keyword>
<dbReference type="InterPro" id="IPR016589">
    <property type="entry name" value="tRNA_splic_SEN2"/>
</dbReference>
<evidence type="ECO:0000256" key="4">
    <source>
        <dbReference type="ARBA" id="ARBA00023239"/>
    </source>
</evidence>
<evidence type="ECO:0000256" key="6">
    <source>
        <dbReference type="ARBA" id="ARBA00062061"/>
    </source>
</evidence>
<dbReference type="CDD" id="cd22363">
    <property type="entry name" value="tRNA-intron_lyase_C"/>
    <property type="match status" value="1"/>
</dbReference>
<evidence type="ECO:0000313" key="12">
    <source>
        <dbReference type="EMBL" id="CDP34759.1"/>
    </source>
</evidence>
<evidence type="ECO:0000256" key="8">
    <source>
        <dbReference type="PIRNR" id="PIRNR011789"/>
    </source>
</evidence>
<sequence>MAKSKSLNHLYTDPLPVCVSPLPPLIIYNPLSVAYFLWHYLFPKVPVRELYKASVGPDGTVTVTDPRSIDGLWSKGFFGKGTLSRSEPTWYVRTARRLGLEGGDAVTAEDITEARRRERQKFKAQRAKAEQQELERRRQLDAGAESTPVSAASSDLPSEQAPDPVETETVQPDVEVKDGKLVQQEVLQLMPQEALFLVFIGALDVGMSTKQLFDKFVGLFGPKFVTDYIAYHHFRSRGWCVRSGVKFGTDLLLYRRGPPFSHAEFAVMVMDRSNEMNNPWWWNSGVGRVVGGVKKTMVFCYVDTPTDLSLDLATILRTSYVREIVYRRWVPAKNRD</sequence>
<feature type="active site" evidence="9">
    <location>
        <position position="262"/>
    </location>
</feature>
<reference evidence="12" key="1">
    <citation type="submission" date="2014-02" db="EMBL/GenBank/DDBJ databases">
        <authorList>
            <person name="Genoscope - CEA"/>
        </authorList>
    </citation>
    <scope>NUCLEOTIDE SEQUENCE</scope>
    <source>
        <strain evidence="12">LS3</strain>
    </source>
</reference>
<dbReference type="FunFam" id="3.40.1350.10:FF:000011">
    <property type="entry name" value="tRNA-splicing endonuclease subunit Sen2"/>
    <property type="match status" value="1"/>
</dbReference>
<dbReference type="InterPro" id="IPR006677">
    <property type="entry name" value="tRNA_intron_Endonuc_cat-like"/>
</dbReference>
<evidence type="ECO:0000256" key="2">
    <source>
        <dbReference type="ARBA" id="ARBA00012573"/>
    </source>
</evidence>
<organism evidence="12">
    <name type="scientific">Blastobotrys adeninivorans</name>
    <name type="common">Yeast</name>
    <name type="synonym">Arxula adeninivorans</name>
    <dbReference type="NCBI Taxonomy" id="409370"/>
    <lineage>
        <taxon>Eukaryota</taxon>
        <taxon>Fungi</taxon>
        <taxon>Dikarya</taxon>
        <taxon>Ascomycota</taxon>
        <taxon>Saccharomycotina</taxon>
        <taxon>Dipodascomycetes</taxon>
        <taxon>Dipodascales</taxon>
        <taxon>Trichomonascaceae</taxon>
        <taxon>Blastobotrys</taxon>
    </lineage>
</organism>
<dbReference type="GO" id="GO:0000379">
    <property type="term" value="P:tRNA-type intron splice site recognition and cleavage"/>
    <property type="evidence" value="ECO:0007669"/>
    <property type="project" value="TreeGrafter"/>
</dbReference>
<dbReference type="InterPro" id="IPR011856">
    <property type="entry name" value="tRNA_endonuc-like_dom_sf"/>
</dbReference>
<dbReference type="AlphaFoldDB" id="A0A060T1W9"/>
<evidence type="ECO:0000256" key="7">
    <source>
        <dbReference type="ARBA" id="ARBA00071058"/>
    </source>
</evidence>
<feature type="compositionally biased region" description="Polar residues" evidence="10">
    <location>
        <begin position="147"/>
        <end position="157"/>
    </location>
</feature>
<dbReference type="SUPFAM" id="SSF53032">
    <property type="entry name" value="tRNA-intron endonuclease catalytic domain-like"/>
    <property type="match status" value="1"/>
</dbReference>
<evidence type="ECO:0000256" key="3">
    <source>
        <dbReference type="ARBA" id="ARBA00022694"/>
    </source>
</evidence>
<feature type="domain" description="tRNA intron endonuclease catalytic" evidence="11">
    <location>
        <begin position="224"/>
        <end position="307"/>
    </location>
</feature>
<gene>
    <name evidence="12" type="ORF">GNLVRS02_ARAD1C19866g</name>
</gene>
<accession>A0A060T1W9</accession>
<dbReference type="PANTHER" id="PTHR21227:SF0">
    <property type="entry name" value="TRNA-SPLICING ENDONUCLEASE SUBUNIT SEN2"/>
    <property type="match status" value="1"/>
</dbReference>
<dbReference type="GO" id="GO:0000214">
    <property type="term" value="C:tRNA-intron endonuclease complex"/>
    <property type="evidence" value="ECO:0007669"/>
    <property type="project" value="UniProtKB-UniRule"/>
</dbReference>
<feature type="active site" evidence="9">
    <location>
        <position position="254"/>
    </location>
</feature>
<dbReference type="InterPro" id="IPR036167">
    <property type="entry name" value="tRNA_intron_Endo_cat-like_sf"/>
</dbReference>
<dbReference type="Gene3D" id="3.40.1350.10">
    <property type="match status" value="1"/>
</dbReference>
<evidence type="ECO:0000256" key="5">
    <source>
        <dbReference type="ARBA" id="ARBA00054838"/>
    </source>
</evidence>
<feature type="region of interest" description="Disordered" evidence="10">
    <location>
        <begin position="117"/>
        <end position="170"/>
    </location>
</feature>
<comment type="subunit">
    <text evidence="6">Heterotetramer composed of SEN2, SEN15, SEN34 and SEN54. Interacts directly with SEN54.</text>
</comment>
<dbReference type="PhylomeDB" id="A0A060T1W9"/>
<evidence type="ECO:0000256" key="10">
    <source>
        <dbReference type="SAM" id="MobiDB-lite"/>
    </source>
</evidence>
<protein>
    <recommendedName>
        <fullName evidence="7 8">tRNA-splicing endonuclease subunit Sen2</fullName>
        <ecNumber evidence="2 8">4.6.1.16</ecNumber>
    </recommendedName>
</protein>
<evidence type="ECO:0000256" key="9">
    <source>
        <dbReference type="PIRSR" id="PIRSR011789-1"/>
    </source>
</evidence>
<feature type="compositionally biased region" description="Basic and acidic residues" evidence="10">
    <location>
        <begin position="127"/>
        <end position="140"/>
    </location>
</feature>
<dbReference type="PANTHER" id="PTHR21227">
    <property type="entry name" value="TRNA-SPLICING ENDONUCLEASE SUBUNIT SEN2"/>
    <property type="match status" value="1"/>
</dbReference>
<dbReference type="NCBIfam" id="TIGR00324">
    <property type="entry name" value="endA"/>
    <property type="match status" value="1"/>
</dbReference>
<evidence type="ECO:0000256" key="1">
    <source>
        <dbReference type="ARBA" id="ARBA00008078"/>
    </source>
</evidence>
<dbReference type="EMBL" id="HG937693">
    <property type="protein sequence ID" value="CDP34759.1"/>
    <property type="molecule type" value="Genomic_DNA"/>
</dbReference>
<keyword evidence="4 8" id="KW-0456">Lyase</keyword>